<evidence type="ECO:0000259" key="10">
    <source>
        <dbReference type="PROSITE" id="PS51385"/>
    </source>
</evidence>
<feature type="non-terminal residue" evidence="11">
    <location>
        <position position="118"/>
    </location>
</feature>
<protein>
    <recommendedName>
        <fullName evidence="3">NAD(P)H-hydrate epimerase</fullName>
        <ecNumber evidence="3">5.1.99.6</ecNumber>
    </recommendedName>
</protein>
<evidence type="ECO:0000256" key="8">
    <source>
        <dbReference type="ARBA" id="ARBA00023027"/>
    </source>
</evidence>
<name>A0ABQ9ESX1_TEGGR</name>
<dbReference type="EMBL" id="JARBDR010000811">
    <property type="protein sequence ID" value="KAJ8306700.1"/>
    <property type="molecule type" value="Genomic_DNA"/>
</dbReference>
<dbReference type="PANTHER" id="PTHR13232:SF10">
    <property type="entry name" value="NAD(P)H-HYDRATE EPIMERASE"/>
    <property type="match status" value="1"/>
</dbReference>
<dbReference type="InterPro" id="IPR004443">
    <property type="entry name" value="YjeF_N_dom"/>
</dbReference>
<dbReference type="InterPro" id="IPR036652">
    <property type="entry name" value="YjeF_N_dom_sf"/>
</dbReference>
<keyword evidence="7" id="KW-0630">Potassium</keyword>
<evidence type="ECO:0000256" key="6">
    <source>
        <dbReference type="ARBA" id="ARBA00022857"/>
    </source>
</evidence>
<dbReference type="Gene3D" id="3.40.50.10260">
    <property type="entry name" value="YjeF N-terminal domain"/>
    <property type="match status" value="1"/>
</dbReference>
<dbReference type="PANTHER" id="PTHR13232">
    <property type="entry name" value="NAD(P)H-HYDRATE EPIMERASE"/>
    <property type="match status" value="1"/>
</dbReference>
<evidence type="ECO:0000256" key="2">
    <source>
        <dbReference type="ARBA" id="ARBA00000909"/>
    </source>
</evidence>
<dbReference type="InterPro" id="IPR032976">
    <property type="entry name" value="YJEFN_prot_NAXE-like"/>
</dbReference>
<dbReference type="Proteomes" id="UP001217089">
    <property type="component" value="Unassembled WGS sequence"/>
</dbReference>
<evidence type="ECO:0000256" key="5">
    <source>
        <dbReference type="ARBA" id="ARBA00022741"/>
    </source>
</evidence>
<keyword evidence="4" id="KW-0479">Metal-binding</keyword>
<organism evidence="11 12">
    <name type="scientific">Tegillarca granosa</name>
    <name type="common">Malaysian cockle</name>
    <name type="synonym">Anadara granosa</name>
    <dbReference type="NCBI Taxonomy" id="220873"/>
    <lineage>
        <taxon>Eukaryota</taxon>
        <taxon>Metazoa</taxon>
        <taxon>Spiralia</taxon>
        <taxon>Lophotrochozoa</taxon>
        <taxon>Mollusca</taxon>
        <taxon>Bivalvia</taxon>
        <taxon>Autobranchia</taxon>
        <taxon>Pteriomorphia</taxon>
        <taxon>Arcoida</taxon>
        <taxon>Arcoidea</taxon>
        <taxon>Arcidae</taxon>
        <taxon>Tegillarca</taxon>
    </lineage>
</organism>
<sequence length="118" mass="13096">MTKDNGAILVCCGPGNNGGDGLVCARHLKLFGYKPTVFYPKRPNKPLFQNLSKQCERMDMPFLSYFPSEAHLITDSYNFVVDALFGFSFKGPPRADFASVIECLKKIEIPICSIDVPS</sequence>
<reference evidence="11 12" key="1">
    <citation type="submission" date="2022-12" db="EMBL/GenBank/DDBJ databases">
        <title>Chromosome-level genome of Tegillarca granosa.</title>
        <authorList>
            <person name="Kim J."/>
        </authorList>
    </citation>
    <scope>NUCLEOTIDE SEQUENCE [LARGE SCALE GENOMIC DNA]</scope>
    <source>
        <strain evidence="11">Teg-2019</strain>
        <tissue evidence="11">Adductor muscle</tissue>
    </source>
</reference>
<keyword evidence="8" id="KW-0520">NAD</keyword>
<keyword evidence="5" id="KW-0547">Nucleotide-binding</keyword>
<evidence type="ECO:0000256" key="4">
    <source>
        <dbReference type="ARBA" id="ARBA00022723"/>
    </source>
</evidence>
<comment type="catalytic activity">
    <reaction evidence="2">
        <text>(6R)-NADPHX = (6S)-NADPHX</text>
        <dbReference type="Rhea" id="RHEA:32227"/>
        <dbReference type="ChEBI" id="CHEBI:64076"/>
        <dbReference type="ChEBI" id="CHEBI:64077"/>
        <dbReference type="EC" id="5.1.99.6"/>
    </reaction>
</comment>
<dbReference type="SUPFAM" id="SSF64153">
    <property type="entry name" value="YjeF N-terminal domain-like"/>
    <property type="match status" value="1"/>
</dbReference>
<keyword evidence="9" id="KW-0413">Isomerase</keyword>
<keyword evidence="6" id="KW-0521">NADP</keyword>
<comment type="catalytic activity">
    <reaction evidence="1">
        <text>(6R)-NADHX = (6S)-NADHX</text>
        <dbReference type="Rhea" id="RHEA:32215"/>
        <dbReference type="ChEBI" id="CHEBI:64074"/>
        <dbReference type="ChEBI" id="CHEBI:64075"/>
        <dbReference type="EC" id="5.1.99.6"/>
    </reaction>
</comment>
<evidence type="ECO:0000256" key="1">
    <source>
        <dbReference type="ARBA" id="ARBA00000013"/>
    </source>
</evidence>
<dbReference type="PROSITE" id="PS51385">
    <property type="entry name" value="YJEF_N"/>
    <property type="match status" value="1"/>
</dbReference>
<proteinExistence type="predicted"/>
<evidence type="ECO:0000256" key="3">
    <source>
        <dbReference type="ARBA" id="ARBA00012228"/>
    </source>
</evidence>
<dbReference type="NCBIfam" id="TIGR00197">
    <property type="entry name" value="yjeF_nterm"/>
    <property type="match status" value="1"/>
</dbReference>
<keyword evidence="12" id="KW-1185">Reference proteome</keyword>
<evidence type="ECO:0000313" key="12">
    <source>
        <dbReference type="Proteomes" id="UP001217089"/>
    </source>
</evidence>
<comment type="caution">
    <text evidence="11">The sequence shown here is derived from an EMBL/GenBank/DDBJ whole genome shotgun (WGS) entry which is preliminary data.</text>
</comment>
<gene>
    <name evidence="11" type="ORF">KUTeg_015741</name>
</gene>
<evidence type="ECO:0000256" key="7">
    <source>
        <dbReference type="ARBA" id="ARBA00022958"/>
    </source>
</evidence>
<feature type="domain" description="YjeF N-terminal" evidence="10">
    <location>
        <begin position="1"/>
        <end position="118"/>
    </location>
</feature>
<evidence type="ECO:0000313" key="11">
    <source>
        <dbReference type="EMBL" id="KAJ8306700.1"/>
    </source>
</evidence>
<dbReference type="Pfam" id="PF03853">
    <property type="entry name" value="YjeF_N"/>
    <property type="match status" value="1"/>
</dbReference>
<dbReference type="EC" id="5.1.99.6" evidence="3"/>
<accession>A0ABQ9ESX1</accession>
<evidence type="ECO:0000256" key="9">
    <source>
        <dbReference type="ARBA" id="ARBA00023235"/>
    </source>
</evidence>